<proteinExistence type="predicted"/>
<gene>
    <name evidence="1" type="ORF">LSALG_LOCUS36660</name>
</gene>
<dbReference type="EMBL" id="OX465084">
    <property type="protein sequence ID" value="CAI9297877.1"/>
    <property type="molecule type" value="Genomic_DNA"/>
</dbReference>
<evidence type="ECO:0000313" key="1">
    <source>
        <dbReference type="EMBL" id="CAI9297877.1"/>
    </source>
</evidence>
<protein>
    <submittedName>
        <fullName evidence="1">Uncharacterized protein</fullName>
    </submittedName>
</protein>
<sequence>MVSSDEKALDKARSCLMEGMYLLNEVALHTKARLEELSKRQVVFDEALEGLKQLCVLHEQTKKEANEFKKRGCWFIGEESKSGSRFEAIHWLARGVEKVKPGFADENR</sequence>
<dbReference type="Proteomes" id="UP001177003">
    <property type="component" value="Chromosome 8"/>
</dbReference>
<keyword evidence="2" id="KW-1185">Reference proteome</keyword>
<accession>A0AA35ZUE9</accession>
<reference evidence="1" key="1">
    <citation type="submission" date="2023-04" db="EMBL/GenBank/DDBJ databases">
        <authorList>
            <person name="Vijverberg K."/>
            <person name="Xiong W."/>
            <person name="Schranz E."/>
        </authorList>
    </citation>
    <scope>NUCLEOTIDE SEQUENCE</scope>
</reference>
<evidence type="ECO:0000313" key="2">
    <source>
        <dbReference type="Proteomes" id="UP001177003"/>
    </source>
</evidence>
<organism evidence="1 2">
    <name type="scientific">Lactuca saligna</name>
    <name type="common">Willowleaf lettuce</name>
    <dbReference type="NCBI Taxonomy" id="75948"/>
    <lineage>
        <taxon>Eukaryota</taxon>
        <taxon>Viridiplantae</taxon>
        <taxon>Streptophyta</taxon>
        <taxon>Embryophyta</taxon>
        <taxon>Tracheophyta</taxon>
        <taxon>Spermatophyta</taxon>
        <taxon>Magnoliopsida</taxon>
        <taxon>eudicotyledons</taxon>
        <taxon>Gunneridae</taxon>
        <taxon>Pentapetalae</taxon>
        <taxon>asterids</taxon>
        <taxon>campanulids</taxon>
        <taxon>Asterales</taxon>
        <taxon>Asteraceae</taxon>
        <taxon>Cichorioideae</taxon>
        <taxon>Cichorieae</taxon>
        <taxon>Lactucinae</taxon>
        <taxon>Lactuca</taxon>
    </lineage>
</organism>
<dbReference type="AlphaFoldDB" id="A0AA35ZUE9"/>
<name>A0AA35ZUE9_LACSI</name>